<keyword evidence="2" id="KW-0413">Isomerase</keyword>
<keyword evidence="3" id="KW-1185">Reference proteome</keyword>
<protein>
    <submittedName>
        <fullName evidence="2">Sugar phosphate isomerase/epimerase</fullName>
    </submittedName>
</protein>
<evidence type="ECO:0000313" key="2">
    <source>
        <dbReference type="EMBL" id="RFU17877.1"/>
    </source>
</evidence>
<accession>A0A372ISG3</accession>
<evidence type="ECO:0000259" key="1">
    <source>
        <dbReference type="Pfam" id="PF01261"/>
    </source>
</evidence>
<dbReference type="PANTHER" id="PTHR12110:SF41">
    <property type="entry name" value="INOSOSE DEHYDRATASE"/>
    <property type="match status" value="1"/>
</dbReference>
<dbReference type="GO" id="GO:0016853">
    <property type="term" value="F:isomerase activity"/>
    <property type="evidence" value="ECO:0007669"/>
    <property type="project" value="UniProtKB-KW"/>
</dbReference>
<dbReference type="Gene3D" id="3.20.20.150">
    <property type="entry name" value="Divalent-metal-dependent TIM barrel enzymes"/>
    <property type="match status" value="1"/>
</dbReference>
<dbReference type="Proteomes" id="UP000264702">
    <property type="component" value="Unassembled WGS sequence"/>
</dbReference>
<dbReference type="SUPFAM" id="SSF51658">
    <property type="entry name" value="Xylose isomerase-like"/>
    <property type="match status" value="1"/>
</dbReference>
<dbReference type="InterPro" id="IPR036237">
    <property type="entry name" value="Xyl_isomerase-like_sf"/>
</dbReference>
<organism evidence="2 3">
    <name type="scientific">Paracidobacterium acidisoli</name>
    <dbReference type="NCBI Taxonomy" id="2303751"/>
    <lineage>
        <taxon>Bacteria</taxon>
        <taxon>Pseudomonadati</taxon>
        <taxon>Acidobacteriota</taxon>
        <taxon>Terriglobia</taxon>
        <taxon>Terriglobales</taxon>
        <taxon>Acidobacteriaceae</taxon>
        <taxon>Paracidobacterium</taxon>
    </lineage>
</organism>
<proteinExistence type="predicted"/>
<feature type="domain" description="Xylose isomerase-like TIM barrel" evidence="1">
    <location>
        <begin position="104"/>
        <end position="345"/>
    </location>
</feature>
<evidence type="ECO:0000313" key="3">
    <source>
        <dbReference type="Proteomes" id="UP000264702"/>
    </source>
</evidence>
<reference evidence="2 3" key="1">
    <citation type="submission" date="2018-08" db="EMBL/GenBank/DDBJ databases">
        <title>Acidipila sp. 4G-K13, an acidobacterium isolated from forest soil.</title>
        <authorList>
            <person name="Gao Z.-H."/>
            <person name="Qiu L.-H."/>
        </authorList>
    </citation>
    <scope>NUCLEOTIDE SEQUENCE [LARGE SCALE GENOMIC DNA]</scope>
    <source>
        <strain evidence="2 3">4G-K13</strain>
    </source>
</reference>
<comment type="caution">
    <text evidence="2">The sequence shown here is derived from an EMBL/GenBank/DDBJ whole genome shotgun (WGS) entry which is preliminary data.</text>
</comment>
<dbReference type="Pfam" id="PF01261">
    <property type="entry name" value="AP_endonuc_2"/>
    <property type="match status" value="1"/>
</dbReference>
<dbReference type="AlphaFoldDB" id="A0A372ISG3"/>
<name>A0A372ISG3_9BACT</name>
<dbReference type="InterPro" id="IPR013022">
    <property type="entry name" value="Xyl_isomerase-like_TIM-brl"/>
</dbReference>
<dbReference type="PANTHER" id="PTHR12110">
    <property type="entry name" value="HYDROXYPYRUVATE ISOMERASE"/>
    <property type="match status" value="1"/>
</dbReference>
<sequence length="352" mass="39163">MQSCCIKRNAVCVKRIKWKRAAPSRDPVSIPCRFAPSPADRMRYQEEQLLNSKMTRRTFTTRLAASAVAAATLPETLFAATHRNIHIGHTGITWLNSQVEQAIQDVAKLGFYGFETFGEVLAAEEAKGGIGRVLEQNKIPLISGYCTLNLTDPEKRRDEMAKAVAWCKLIKKYNGRIFVLGPNQVHRDTYVYADHKANIVSTLNEAAKVVQDQGLTPVLHQHTGTCVMTRDETYATLDAVDTHVLKFGPDVGQLTKGGVNAVQVVKDYLPLVQHMHLKDYNGKDDHLLGYCPLGQGQVDVPAILDLLKGRKLSGMVMTELDNDPRNLSPTPPIELVEQSKTYLKKIGVKFRT</sequence>
<dbReference type="InterPro" id="IPR050312">
    <property type="entry name" value="IolE/XylAMocC-like"/>
</dbReference>
<gene>
    <name evidence="2" type="ORF">D0Y96_07165</name>
</gene>
<dbReference type="EMBL" id="QVQT01000002">
    <property type="protein sequence ID" value="RFU17877.1"/>
    <property type="molecule type" value="Genomic_DNA"/>
</dbReference>